<keyword evidence="1" id="KW-0479">Metal-binding</keyword>
<feature type="signal peptide" evidence="4">
    <location>
        <begin position="1"/>
        <end position="24"/>
    </location>
</feature>
<dbReference type="GO" id="GO:0004180">
    <property type="term" value="F:carboxypeptidase activity"/>
    <property type="evidence" value="ECO:0007669"/>
    <property type="project" value="UniProtKB-KW"/>
</dbReference>
<dbReference type="PANTHER" id="PTHR43808:SF32">
    <property type="entry name" value="ARGE_DAPE-RELATED DEACYLASE"/>
    <property type="match status" value="1"/>
</dbReference>
<protein>
    <submittedName>
        <fullName evidence="6">Glutamate carboxypeptidase</fullName>
    </submittedName>
</protein>
<dbReference type="PANTHER" id="PTHR43808">
    <property type="entry name" value="ACETYLORNITHINE DEACETYLASE"/>
    <property type="match status" value="1"/>
</dbReference>
<evidence type="ECO:0000256" key="2">
    <source>
        <dbReference type="ARBA" id="ARBA00022801"/>
    </source>
</evidence>
<feature type="chain" id="PRO_5010256360" evidence="4">
    <location>
        <begin position="25"/>
        <end position="436"/>
    </location>
</feature>
<dbReference type="CDD" id="cd03885">
    <property type="entry name" value="M20_CPDG2"/>
    <property type="match status" value="1"/>
</dbReference>
<keyword evidence="2" id="KW-0378">Hydrolase</keyword>
<dbReference type="InterPro" id="IPR002933">
    <property type="entry name" value="Peptidase_M20"/>
</dbReference>
<dbReference type="Gene3D" id="3.40.630.10">
    <property type="entry name" value="Zn peptidases"/>
    <property type="match status" value="1"/>
</dbReference>
<name>A0A1H3G5U5_9PSED</name>
<dbReference type="InterPro" id="IPR011650">
    <property type="entry name" value="Peptidase_M20_dimer"/>
</dbReference>
<keyword evidence="4" id="KW-0732">Signal</keyword>
<dbReference type="AlphaFoldDB" id="A0A1H3G5U5"/>
<evidence type="ECO:0000256" key="1">
    <source>
        <dbReference type="ARBA" id="ARBA00022723"/>
    </source>
</evidence>
<keyword evidence="3" id="KW-0170">Cobalt</keyword>
<sequence>MTMPNLKKCFPLLIGLLLWKEALAKPTLDEQSIISYVDSHSAAQIALLEKLVNINSGTDNVEGVVKVGNLIKPELEALGFDTRWHDLPAEMKHAGSLVAVHSGAQSAKRLLLIGHLDTVFPKTSAFQTFAYVNDGKGATGPGVIDDKGGIVTLLYALQALKQNGSLDTMNITVVLIGDEELAAKPTRISREVLVSEAKKSDIALGFEFALSPNQLITERRGLSEWFLTSTGRDKHSATVFEPETGFGAIYESARVLDEIRSKLSNEPGLTLNPGLILGGSTAVEDVAGGQGIASGRKTTVAKVASVHGDLRFSSEDQKNAAQTRLKEIASHPLPQTSSELKVNDIMPVMADRESNRQLLRAYSQVSVDLEGPALVSAPSAERGGADISYVNQYVTSSLDGLGAWGKAAHSENESIDLASLPVVTKRAAIFMSRYGK</sequence>
<evidence type="ECO:0000259" key="5">
    <source>
        <dbReference type="Pfam" id="PF07687"/>
    </source>
</evidence>
<dbReference type="InterPro" id="IPR036264">
    <property type="entry name" value="Bact_exopeptidase_dim_dom"/>
</dbReference>
<evidence type="ECO:0000313" key="7">
    <source>
        <dbReference type="Proteomes" id="UP000182902"/>
    </source>
</evidence>
<keyword evidence="6" id="KW-0645">Protease</keyword>
<dbReference type="EMBL" id="FNOX01000002">
    <property type="protein sequence ID" value="SDX98430.1"/>
    <property type="molecule type" value="Genomic_DNA"/>
</dbReference>
<organism evidence="6 7">
    <name type="scientific">Pseudomonas salomonii</name>
    <dbReference type="NCBI Taxonomy" id="191391"/>
    <lineage>
        <taxon>Bacteria</taxon>
        <taxon>Pseudomonadati</taxon>
        <taxon>Pseudomonadota</taxon>
        <taxon>Gammaproteobacteria</taxon>
        <taxon>Pseudomonadales</taxon>
        <taxon>Pseudomonadaceae</taxon>
        <taxon>Pseudomonas</taxon>
    </lineage>
</organism>
<evidence type="ECO:0000256" key="3">
    <source>
        <dbReference type="ARBA" id="ARBA00023285"/>
    </source>
</evidence>
<dbReference type="Pfam" id="PF07687">
    <property type="entry name" value="M20_dimer"/>
    <property type="match status" value="1"/>
</dbReference>
<dbReference type="SUPFAM" id="SSF55031">
    <property type="entry name" value="Bacterial exopeptidase dimerisation domain"/>
    <property type="match status" value="1"/>
</dbReference>
<evidence type="ECO:0000256" key="4">
    <source>
        <dbReference type="SAM" id="SignalP"/>
    </source>
</evidence>
<dbReference type="SUPFAM" id="SSF53187">
    <property type="entry name" value="Zn-dependent exopeptidases"/>
    <property type="match status" value="1"/>
</dbReference>
<proteinExistence type="predicted"/>
<gene>
    <name evidence="6" type="ORF">SAMN05216247_102354</name>
</gene>
<reference evidence="6 7" key="1">
    <citation type="submission" date="2016-10" db="EMBL/GenBank/DDBJ databases">
        <authorList>
            <person name="de Groot N.N."/>
        </authorList>
    </citation>
    <scope>NUCLEOTIDE SEQUENCE [LARGE SCALE GENOMIC DNA]</scope>
    <source>
        <strain evidence="6 7">ICMP 14252</strain>
    </source>
</reference>
<dbReference type="Pfam" id="PF01546">
    <property type="entry name" value="Peptidase_M20"/>
    <property type="match status" value="1"/>
</dbReference>
<feature type="domain" description="Peptidase M20 dimerisation" evidence="5">
    <location>
        <begin position="217"/>
        <end position="335"/>
    </location>
</feature>
<dbReference type="Gene3D" id="3.30.70.360">
    <property type="match status" value="1"/>
</dbReference>
<dbReference type="Proteomes" id="UP000182902">
    <property type="component" value="Unassembled WGS sequence"/>
</dbReference>
<keyword evidence="6" id="KW-0121">Carboxypeptidase</keyword>
<evidence type="ECO:0000313" key="6">
    <source>
        <dbReference type="EMBL" id="SDX98430.1"/>
    </source>
</evidence>
<accession>A0A1H3G5U5</accession>
<dbReference type="InterPro" id="IPR050072">
    <property type="entry name" value="Peptidase_M20A"/>
</dbReference>
<dbReference type="GO" id="GO:0046872">
    <property type="term" value="F:metal ion binding"/>
    <property type="evidence" value="ECO:0007669"/>
    <property type="project" value="UniProtKB-KW"/>
</dbReference>